<comment type="similarity">
    <text evidence="1">Belongs to the LysR transcriptional regulatory family.</text>
</comment>
<name>A0A399R9S8_9PROT</name>
<dbReference type="GO" id="GO:0003677">
    <property type="term" value="F:DNA binding"/>
    <property type="evidence" value="ECO:0007669"/>
    <property type="project" value="UniProtKB-KW"/>
</dbReference>
<dbReference type="PROSITE" id="PS50931">
    <property type="entry name" value="HTH_LYSR"/>
    <property type="match status" value="1"/>
</dbReference>
<keyword evidence="2" id="KW-0805">Transcription regulation</keyword>
<evidence type="ECO:0000313" key="6">
    <source>
        <dbReference type="EMBL" id="RIJ27201.1"/>
    </source>
</evidence>
<dbReference type="PANTHER" id="PTHR30419">
    <property type="entry name" value="HTH-TYPE TRANSCRIPTIONAL REGULATOR YBHD"/>
    <property type="match status" value="1"/>
</dbReference>
<dbReference type="EMBL" id="QWFX01000014">
    <property type="protein sequence ID" value="RIJ27201.1"/>
    <property type="molecule type" value="Genomic_DNA"/>
</dbReference>
<evidence type="ECO:0000256" key="2">
    <source>
        <dbReference type="ARBA" id="ARBA00023015"/>
    </source>
</evidence>
<keyword evidence="4" id="KW-0804">Transcription</keyword>
<dbReference type="PANTHER" id="PTHR30419:SF8">
    <property type="entry name" value="NITROGEN ASSIMILATION TRANSCRIPTIONAL ACTIVATOR-RELATED"/>
    <property type="match status" value="1"/>
</dbReference>
<comment type="caution">
    <text evidence="6">The sequence shown here is derived from an EMBL/GenBank/DDBJ whole genome shotgun (WGS) entry which is preliminary data.</text>
</comment>
<evidence type="ECO:0000256" key="4">
    <source>
        <dbReference type="ARBA" id="ARBA00023163"/>
    </source>
</evidence>
<dbReference type="Pfam" id="PF03466">
    <property type="entry name" value="LysR_substrate"/>
    <property type="match status" value="1"/>
</dbReference>
<dbReference type="OrthoDB" id="9813056at2"/>
<accession>A0A399R9S8</accession>
<evidence type="ECO:0000256" key="1">
    <source>
        <dbReference type="ARBA" id="ARBA00009437"/>
    </source>
</evidence>
<dbReference type="SUPFAM" id="SSF53850">
    <property type="entry name" value="Periplasmic binding protein-like II"/>
    <property type="match status" value="1"/>
</dbReference>
<keyword evidence="3" id="KW-0238">DNA-binding</keyword>
<dbReference type="InterPro" id="IPR005119">
    <property type="entry name" value="LysR_subst-bd"/>
</dbReference>
<evidence type="ECO:0000259" key="5">
    <source>
        <dbReference type="PROSITE" id="PS50931"/>
    </source>
</evidence>
<feature type="domain" description="HTH lysR-type" evidence="5">
    <location>
        <begin position="2"/>
        <end position="59"/>
    </location>
</feature>
<dbReference type="Proteomes" id="UP000266385">
    <property type="component" value="Unassembled WGS sequence"/>
</dbReference>
<gene>
    <name evidence="6" type="ORF">D1223_15360</name>
</gene>
<organism evidence="6 7">
    <name type="scientific">Henriciella mobilis</name>
    <dbReference type="NCBI Taxonomy" id="2305467"/>
    <lineage>
        <taxon>Bacteria</taxon>
        <taxon>Pseudomonadati</taxon>
        <taxon>Pseudomonadota</taxon>
        <taxon>Alphaproteobacteria</taxon>
        <taxon>Hyphomonadales</taxon>
        <taxon>Hyphomonadaceae</taxon>
        <taxon>Henriciella</taxon>
    </lineage>
</organism>
<dbReference type="GO" id="GO:0003700">
    <property type="term" value="F:DNA-binding transcription factor activity"/>
    <property type="evidence" value="ECO:0007669"/>
    <property type="project" value="InterPro"/>
</dbReference>
<evidence type="ECO:0000256" key="3">
    <source>
        <dbReference type="ARBA" id="ARBA00023125"/>
    </source>
</evidence>
<reference evidence="6 7" key="1">
    <citation type="submission" date="2018-08" db="EMBL/GenBank/DDBJ databases">
        <title>Henriciella mobilis sp. nov., isolated from seawater.</title>
        <authorList>
            <person name="Cheng H."/>
            <person name="Wu Y.-H."/>
            <person name="Xu X.-W."/>
            <person name="Guo L.-L."/>
        </authorList>
    </citation>
    <scope>NUCLEOTIDE SEQUENCE [LARGE SCALE GENOMIC DNA]</scope>
    <source>
        <strain evidence="6 7">JN25</strain>
    </source>
</reference>
<dbReference type="Gene3D" id="1.10.10.10">
    <property type="entry name" value="Winged helix-like DNA-binding domain superfamily/Winged helix DNA-binding domain"/>
    <property type="match status" value="1"/>
</dbReference>
<proteinExistence type="inferred from homology"/>
<dbReference type="RefSeq" id="WP_119377314.1">
    <property type="nucleotide sequence ID" value="NZ_QWFX01000014.1"/>
</dbReference>
<dbReference type="Pfam" id="PF00126">
    <property type="entry name" value="HTH_1"/>
    <property type="match status" value="1"/>
</dbReference>
<dbReference type="GO" id="GO:0005829">
    <property type="term" value="C:cytosol"/>
    <property type="evidence" value="ECO:0007669"/>
    <property type="project" value="TreeGrafter"/>
</dbReference>
<dbReference type="SUPFAM" id="SSF46785">
    <property type="entry name" value="Winged helix' DNA-binding domain"/>
    <property type="match status" value="1"/>
</dbReference>
<dbReference type="Gene3D" id="3.40.190.290">
    <property type="match status" value="1"/>
</dbReference>
<dbReference type="InterPro" id="IPR000847">
    <property type="entry name" value="LysR_HTH_N"/>
</dbReference>
<dbReference type="InterPro" id="IPR036388">
    <property type="entry name" value="WH-like_DNA-bd_sf"/>
</dbReference>
<dbReference type="InterPro" id="IPR050950">
    <property type="entry name" value="HTH-type_LysR_regulators"/>
</dbReference>
<dbReference type="PRINTS" id="PR00039">
    <property type="entry name" value="HTHLYSR"/>
</dbReference>
<dbReference type="InterPro" id="IPR036390">
    <property type="entry name" value="WH_DNA-bd_sf"/>
</dbReference>
<keyword evidence="7" id="KW-1185">Reference proteome</keyword>
<dbReference type="AlphaFoldDB" id="A0A399R9S8"/>
<evidence type="ECO:0000313" key="7">
    <source>
        <dbReference type="Proteomes" id="UP000266385"/>
    </source>
</evidence>
<protein>
    <submittedName>
        <fullName evidence="6">LysR family transcriptional regulator</fullName>
    </submittedName>
</protein>
<dbReference type="FunFam" id="1.10.10.10:FF:000001">
    <property type="entry name" value="LysR family transcriptional regulator"/>
    <property type="match status" value="1"/>
</dbReference>
<sequence length="293" mass="32222">MINVRHLRAFLALVEHKHFTKAAEAVLISQSALSALIQQMESDFSVKLFDRSTRSVEPTSIGLEFYDIVKKFLGEFDEALLTLSEYGRLKRGRVTIGALPSLAATILPDIVARFQEEYPDILVSIIDAPGEELADLLRARRIDLALSRTTSSKDIHSIPLFHDRLVLVGRLKHAKPIDLSIPWDQLADEPIIAMTSGTTIRSLIDAASAQAGIHLNIVLTPRLIPTALAFARSGLGCAILPSSEQFGSSFADLPQYELVNPNMRREISLMRLRSSELAPAARALATHMADGHI</sequence>